<dbReference type="InterPro" id="IPR009045">
    <property type="entry name" value="Zn_M74/Hedgehog-like"/>
</dbReference>
<evidence type="ECO:0000313" key="3">
    <source>
        <dbReference type="Proteomes" id="UP000245974"/>
    </source>
</evidence>
<evidence type="ECO:0000259" key="1">
    <source>
        <dbReference type="Pfam" id="PF08291"/>
    </source>
</evidence>
<dbReference type="Gene3D" id="3.30.1380.10">
    <property type="match status" value="1"/>
</dbReference>
<dbReference type="SUPFAM" id="SSF55166">
    <property type="entry name" value="Hedgehog/DD-peptidase"/>
    <property type="match status" value="1"/>
</dbReference>
<name>A0A2U3MU88_9GAMM</name>
<dbReference type="AlphaFoldDB" id="A0A2U3MU88"/>
<reference evidence="3" key="1">
    <citation type="submission" date="2018-03" db="EMBL/GenBank/DDBJ databases">
        <authorList>
            <person name="Blom J."/>
        </authorList>
    </citation>
    <scope>NUCLEOTIDE SEQUENCE [LARGE SCALE GENOMIC DNA]</scope>
    <source>
        <strain evidence="3">KPC-SM-21</strain>
    </source>
</reference>
<accession>A0A2U3MU88</accession>
<keyword evidence="3" id="KW-1185">Reference proteome</keyword>
<proteinExistence type="predicted"/>
<dbReference type="InterPro" id="IPR013230">
    <property type="entry name" value="Peptidase_M15A_C"/>
</dbReference>
<dbReference type="EMBL" id="OOGT01000004">
    <property type="protein sequence ID" value="SPL68998.1"/>
    <property type="molecule type" value="Genomic_DNA"/>
</dbReference>
<sequence length="230" mass="26749">MNILSFNIGGKFFGLISLILLLIACGHQTDQSEISSKTLKHQQQFNQWQKTQDPVLLQQYQNMINENLKHKLSLYELTYTAHHLPKNCEIFRFAIPAEKEWKRIIPSLQLIEKLQEVGIFKQFQIISTYRSPQLNSCVGGAKKSQHLNNFAVDFKVLDEHGKAYSDYKSIEHELCLFWQEYGAEYKLGLGVYPSHSYHIDTVAYRTWGGDYRTQSSPCYQMKVSEMQNKS</sequence>
<dbReference type="InParanoid" id="A0A2U3MU88"/>
<dbReference type="Proteomes" id="UP000245974">
    <property type="component" value="Unassembled WGS sequence"/>
</dbReference>
<feature type="domain" description="Peptidase M15A C-terminal" evidence="1">
    <location>
        <begin position="122"/>
        <end position="160"/>
    </location>
</feature>
<dbReference type="Pfam" id="PF08291">
    <property type="entry name" value="Peptidase_M15_3"/>
    <property type="match status" value="1"/>
</dbReference>
<dbReference type="RefSeq" id="WP_121972567.1">
    <property type="nucleotide sequence ID" value="NZ_OOGT01000004.1"/>
</dbReference>
<evidence type="ECO:0000313" key="2">
    <source>
        <dbReference type="EMBL" id="SPL68998.1"/>
    </source>
</evidence>
<organism evidence="2 3">
    <name type="scientific">Acinetobacter stercoris</name>
    <dbReference type="NCBI Taxonomy" id="2126983"/>
    <lineage>
        <taxon>Bacteria</taxon>
        <taxon>Pseudomonadati</taxon>
        <taxon>Pseudomonadota</taxon>
        <taxon>Gammaproteobacteria</taxon>
        <taxon>Moraxellales</taxon>
        <taxon>Moraxellaceae</taxon>
        <taxon>Acinetobacter</taxon>
    </lineage>
</organism>
<gene>
    <name evidence="2" type="ORF">KPC_0176</name>
</gene>
<dbReference type="OrthoDB" id="500593at2"/>
<protein>
    <submittedName>
        <fullName evidence="2">Peptidase M15</fullName>
    </submittedName>
</protein>